<keyword evidence="6" id="KW-0614">Plasmid</keyword>
<reference evidence="6 7" key="1">
    <citation type="submission" date="2017-07" db="EMBL/GenBank/DDBJ databases">
        <title>Complete Genome Sequence of the cosmetic ferment Vitreoscilla filiformis (ATCC15551).</title>
        <authorList>
            <person name="Contreras S."/>
            <person name="Sagory-Zalkind P."/>
            <person name="Blanquart H."/>
            <person name="Iltis A."/>
            <person name="Morand S.C."/>
        </authorList>
    </citation>
    <scope>NUCLEOTIDE SEQUENCE [LARGE SCALE GENOMIC DNA]</scope>
    <source>
        <strain evidence="6 7">ATCC 15551</strain>
        <plasmid evidence="7">Plasmid pvf1</plasmid>
    </source>
</reference>
<dbReference type="InterPro" id="IPR029787">
    <property type="entry name" value="Nucleotide_cyclase"/>
</dbReference>
<dbReference type="InterPro" id="IPR000160">
    <property type="entry name" value="GGDEF_dom"/>
</dbReference>
<dbReference type="CDD" id="cd01948">
    <property type="entry name" value="EAL"/>
    <property type="match status" value="1"/>
</dbReference>
<keyword evidence="1" id="KW-0472">Membrane</keyword>
<organism evidence="6 7">
    <name type="scientific">Vitreoscilla filiformis</name>
    <dbReference type="NCBI Taxonomy" id="63"/>
    <lineage>
        <taxon>Bacteria</taxon>
        <taxon>Pseudomonadati</taxon>
        <taxon>Pseudomonadota</taxon>
        <taxon>Betaproteobacteria</taxon>
        <taxon>Neisseriales</taxon>
        <taxon>Neisseriaceae</taxon>
        <taxon>Vitreoscilla</taxon>
    </lineage>
</organism>
<dbReference type="FunFam" id="3.20.20.450:FF:000001">
    <property type="entry name" value="Cyclic di-GMP phosphodiesterase yahA"/>
    <property type="match status" value="1"/>
</dbReference>
<accession>A0A221KK22</accession>
<evidence type="ECO:0000313" key="6">
    <source>
        <dbReference type="EMBL" id="ASM79217.1"/>
    </source>
</evidence>
<gene>
    <name evidence="6" type="ORF">VITFI_CDS3440</name>
</gene>
<dbReference type="SMART" id="SM00086">
    <property type="entry name" value="PAC"/>
    <property type="match status" value="1"/>
</dbReference>
<dbReference type="SUPFAM" id="SSF141868">
    <property type="entry name" value="EAL domain-like"/>
    <property type="match status" value="1"/>
</dbReference>
<dbReference type="InterPro" id="IPR001610">
    <property type="entry name" value="PAC"/>
</dbReference>
<geneLocation type="plasmid" evidence="7">
    <name>pvf1</name>
</geneLocation>
<evidence type="ECO:0000259" key="2">
    <source>
        <dbReference type="PROSITE" id="PS50112"/>
    </source>
</evidence>
<feature type="domain" description="PAC" evidence="3">
    <location>
        <begin position="156"/>
        <end position="208"/>
    </location>
</feature>
<dbReference type="InterPro" id="IPR043128">
    <property type="entry name" value="Rev_trsase/Diguanyl_cyclase"/>
</dbReference>
<evidence type="ECO:0000259" key="5">
    <source>
        <dbReference type="PROSITE" id="PS50887"/>
    </source>
</evidence>
<proteinExistence type="predicted"/>
<dbReference type="OrthoDB" id="8522032at2"/>
<evidence type="ECO:0000256" key="1">
    <source>
        <dbReference type="SAM" id="Phobius"/>
    </source>
</evidence>
<dbReference type="PROSITE" id="PS50887">
    <property type="entry name" value="GGDEF"/>
    <property type="match status" value="1"/>
</dbReference>
<dbReference type="Gene3D" id="3.30.70.270">
    <property type="match status" value="1"/>
</dbReference>
<dbReference type="InterPro" id="IPR035965">
    <property type="entry name" value="PAS-like_dom_sf"/>
</dbReference>
<dbReference type="InterPro" id="IPR000700">
    <property type="entry name" value="PAS-assoc_C"/>
</dbReference>
<dbReference type="NCBIfam" id="TIGR00229">
    <property type="entry name" value="sensory_box"/>
    <property type="match status" value="1"/>
</dbReference>
<keyword evidence="1" id="KW-1133">Transmembrane helix</keyword>
<dbReference type="CDD" id="cd00130">
    <property type="entry name" value="PAS"/>
    <property type="match status" value="1"/>
</dbReference>
<dbReference type="CDD" id="cd01949">
    <property type="entry name" value="GGDEF"/>
    <property type="match status" value="1"/>
</dbReference>
<evidence type="ECO:0000313" key="7">
    <source>
        <dbReference type="Proteomes" id="UP000199729"/>
    </source>
</evidence>
<dbReference type="KEGG" id="vff:VITFI_CDS3440"/>
<dbReference type="Proteomes" id="UP000199729">
    <property type="component" value="Plasmid pVF1"/>
</dbReference>
<dbReference type="Gene3D" id="3.20.20.450">
    <property type="entry name" value="EAL domain"/>
    <property type="match status" value="1"/>
</dbReference>
<dbReference type="NCBIfam" id="TIGR00254">
    <property type="entry name" value="GGDEF"/>
    <property type="match status" value="1"/>
</dbReference>
<dbReference type="PROSITE" id="PS50112">
    <property type="entry name" value="PAS"/>
    <property type="match status" value="1"/>
</dbReference>
<dbReference type="PANTHER" id="PTHR44757">
    <property type="entry name" value="DIGUANYLATE CYCLASE DGCP"/>
    <property type="match status" value="1"/>
</dbReference>
<dbReference type="Pfam" id="PF00990">
    <property type="entry name" value="GGDEF"/>
    <property type="match status" value="1"/>
</dbReference>
<dbReference type="Gene3D" id="3.30.450.20">
    <property type="entry name" value="PAS domain"/>
    <property type="match status" value="1"/>
</dbReference>
<evidence type="ECO:0000259" key="4">
    <source>
        <dbReference type="PROSITE" id="PS50883"/>
    </source>
</evidence>
<evidence type="ECO:0000259" key="3">
    <source>
        <dbReference type="PROSITE" id="PS50113"/>
    </source>
</evidence>
<dbReference type="PANTHER" id="PTHR44757:SF2">
    <property type="entry name" value="BIOFILM ARCHITECTURE MAINTENANCE PROTEIN MBAA"/>
    <property type="match status" value="1"/>
</dbReference>
<feature type="domain" description="EAL" evidence="4">
    <location>
        <begin position="381"/>
        <end position="635"/>
    </location>
</feature>
<dbReference type="AlphaFoldDB" id="A0A221KK22"/>
<keyword evidence="7" id="KW-1185">Reference proteome</keyword>
<dbReference type="SMART" id="SM00052">
    <property type="entry name" value="EAL"/>
    <property type="match status" value="1"/>
</dbReference>
<dbReference type="EMBL" id="CP022424">
    <property type="protein sequence ID" value="ASM79217.1"/>
    <property type="molecule type" value="Genomic_DNA"/>
</dbReference>
<dbReference type="SUPFAM" id="SSF55785">
    <property type="entry name" value="PYP-like sensor domain (PAS domain)"/>
    <property type="match status" value="1"/>
</dbReference>
<dbReference type="Pfam" id="PF00563">
    <property type="entry name" value="EAL"/>
    <property type="match status" value="1"/>
</dbReference>
<dbReference type="PROSITE" id="PS50113">
    <property type="entry name" value="PAC"/>
    <property type="match status" value="1"/>
</dbReference>
<dbReference type="SUPFAM" id="SSF55073">
    <property type="entry name" value="Nucleotide cyclase"/>
    <property type="match status" value="1"/>
</dbReference>
<dbReference type="InterPro" id="IPR013655">
    <property type="entry name" value="PAS_fold_3"/>
</dbReference>
<dbReference type="PROSITE" id="PS50883">
    <property type="entry name" value="EAL"/>
    <property type="match status" value="1"/>
</dbReference>
<dbReference type="InterPro" id="IPR035919">
    <property type="entry name" value="EAL_sf"/>
</dbReference>
<dbReference type="InterPro" id="IPR001633">
    <property type="entry name" value="EAL_dom"/>
</dbReference>
<dbReference type="InterPro" id="IPR052155">
    <property type="entry name" value="Biofilm_reg_signaling"/>
</dbReference>
<feature type="domain" description="GGDEF" evidence="5">
    <location>
        <begin position="240"/>
        <end position="372"/>
    </location>
</feature>
<dbReference type="Pfam" id="PF08447">
    <property type="entry name" value="PAS_3"/>
    <property type="match status" value="1"/>
</dbReference>
<name>A0A221KK22_VITFI</name>
<keyword evidence="1" id="KW-0812">Transmembrane</keyword>
<protein>
    <submittedName>
        <fullName evidence="6">Diguanylate cyclase/phosphodiesterase (GGDEF &amp; EAL domains) with PAS/PAC sensor(S)</fullName>
    </submittedName>
</protein>
<dbReference type="InterPro" id="IPR000014">
    <property type="entry name" value="PAS"/>
</dbReference>
<feature type="transmembrane region" description="Helical" evidence="1">
    <location>
        <begin position="39"/>
        <end position="60"/>
    </location>
</feature>
<dbReference type="SMART" id="SM00267">
    <property type="entry name" value="GGDEF"/>
    <property type="match status" value="1"/>
</dbReference>
<feature type="domain" description="PAS" evidence="2">
    <location>
        <begin position="77"/>
        <end position="154"/>
    </location>
</feature>
<sequence>MIMTASRIVATFVLFGTIWLFAADRVIDLLVDDTWAIPIWRWLKGFTSIALSAVLIYWLVRRAERMQQKLELETARQRDRLAHMLDVSPAVIYALKPSEHNGPWIVDFVSHKIEQVSGYPVDYWLGHPRLWRDLIHPDDLQRVLEDQERFKTQGWLHHEYRLRHADGHYCWLDDHMVMMRDEEGQPVGVIGAWLDVSNRHRDGERIRHLANYDALTGLPNRNLLHERARHVLAHAAQQRMSAVVLHVNIDHFSAINETLGHEAGDQLLREMAQRLTHTLRPQDTVSRMGADNFIILLPGACARDAAQICLRLMTGVAEPLAVADQELRLTASIGVAEFPEDGPNLAALSQAAESAVHHAKREGRNTVRFFSRDVHEQVRETLTLTRELRWAVEREQLVLHYQPQVDARTQQLVGVEALVRWQHPEHGLLSPARFIGLAEQAGLIQDIGTWVLREALRQLASWRDQGLPVVPVAVNLSAAQFAHPGLVELLRQMLQQFHLPPEWLELELTESVAMQNSDNTIAVMASLKRLGVKLSIDDFGTGYSSLSYLRRFAIDKLKIDRSFVVGLSHDAQDEAIITGVINLARSLGLHILAEGVETPAQQAVLCRHGCDVLQGYLFGRPMAAEHIAQLLAHPPVAAIAA</sequence>